<accession>A0A1N6UHE0</accession>
<protein>
    <recommendedName>
        <fullName evidence="8">Propionate 3-nitronate monooxygenase</fullName>
    </recommendedName>
</protein>
<evidence type="ECO:0000256" key="5">
    <source>
        <dbReference type="ARBA" id="ARBA00022643"/>
    </source>
</evidence>
<gene>
    <name evidence="10" type="ORF">SAMN05421641_11141</name>
</gene>
<dbReference type="PROSITE" id="PS00912">
    <property type="entry name" value="DHODEHASE_2"/>
    <property type="match status" value="1"/>
</dbReference>
<name>A0A1N6UHE0_9RHOB</name>
<dbReference type="Proteomes" id="UP000323956">
    <property type="component" value="Unassembled WGS sequence"/>
</dbReference>
<comment type="cofactor">
    <cofactor evidence="1">
        <name>FMN</name>
        <dbReference type="ChEBI" id="CHEBI:58210"/>
    </cofactor>
</comment>
<dbReference type="AlphaFoldDB" id="A0A1N6UHE0"/>
<dbReference type="PANTHER" id="PTHR42747:SF3">
    <property type="entry name" value="NITRONATE MONOOXYGENASE-RELATED"/>
    <property type="match status" value="1"/>
</dbReference>
<evidence type="ECO:0000313" key="10">
    <source>
        <dbReference type="EMBL" id="SIQ64736.1"/>
    </source>
</evidence>
<comment type="similarity">
    <text evidence="2">Belongs to the nitronate monooxygenase family. NMO class I subfamily.</text>
</comment>
<keyword evidence="5" id="KW-0288">FMN</keyword>
<dbReference type="Gene3D" id="3.20.20.70">
    <property type="entry name" value="Aldolase class I"/>
    <property type="match status" value="1"/>
</dbReference>
<dbReference type="CDD" id="cd04730">
    <property type="entry name" value="NPD_like"/>
    <property type="match status" value="1"/>
</dbReference>
<dbReference type="PANTHER" id="PTHR42747">
    <property type="entry name" value="NITRONATE MONOOXYGENASE-RELATED"/>
    <property type="match status" value="1"/>
</dbReference>
<keyword evidence="6" id="KW-0560">Oxidoreductase</keyword>
<dbReference type="GO" id="GO:0006207">
    <property type="term" value="P:'de novo' pyrimidine nucleobase biosynthetic process"/>
    <property type="evidence" value="ECO:0007669"/>
    <property type="project" value="InterPro"/>
</dbReference>
<evidence type="ECO:0000256" key="6">
    <source>
        <dbReference type="ARBA" id="ARBA00023002"/>
    </source>
</evidence>
<comment type="catalytic activity">
    <reaction evidence="9">
        <text>3 propionate 3-nitronate + 3 O2 + H2O = 3 3-oxopropanoate + 2 nitrate + nitrite + H2O2 + 3 H(+)</text>
        <dbReference type="Rhea" id="RHEA:57332"/>
        <dbReference type="ChEBI" id="CHEBI:15377"/>
        <dbReference type="ChEBI" id="CHEBI:15378"/>
        <dbReference type="ChEBI" id="CHEBI:15379"/>
        <dbReference type="ChEBI" id="CHEBI:16240"/>
        <dbReference type="ChEBI" id="CHEBI:16301"/>
        <dbReference type="ChEBI" id="CHEBI:17632"/>
        <dbReference type="ChEBI" id="CHEBI:33190"/>
        <dbReference type="ChEBI" id="CHEBI:136067"/>
    </reaction>
</comment>
<dbReference type="InterPro" id="IPR001295">
    <property type="entry name" value="Dihydroorotate_DH_CS"/>
</dbReference>
<evidence type="ECO:0000256" key="2">
    <source>
        <dbReference type="ARBA" id="ARBA00009881"/>
    </source>
</evidence>
<reference evidence="10 11" key="1">
    <citation type="submission" date="2017-01" db="EMBL/GenBank/DDBJ databases">
        <authorList>
            <person name="Varghese N."/>
            <person name="Submissions S."/>
        </authorList>
    </citation>
    <scope>NUCLEOTIDE SEQUENCE [LARGE SCALE GENOMIC DNA]</scope>
    <source>
        <strain evidence="10 11">ATCC 700171</strain>
    </source>
</reference>
<evidence type="ECO:0000256" key="4">
    <source>
        <dbReference type="ARBA" id="ARBA00022630"/>
    </source>
</evidence>
<dbReference type="InterPro" id="IPR013785">
    <property type="entry name" value="Aldolase_TIM"/>
</dbReference>
<sequence>MSPRFQLSDLRVPVIQAPMAGTATPQLAAEVSRAGGLGSLGLGSAHAGQAAAMMAETQARLGSNRYGVNLFCHRPAQADPAREAGWLAYLAPEFRRFGAEPPAGIAEIYRSFVMDDAMLHAVLAARPALVSFHFGLPPAGRIAALRESGAALAATATSRAEALAIRDAGLDLIVAQGYEAGGHRGIFDPAGPDARLPTAALLDELLDLGLPVVAAGGIMDGADAARFLAAGAAAVQMGTAFVTCPESAAADAYRTRLAAAEPGDTVMTPAISGRPARGLANRLTALGQARDAPALPDYPIPYDAAKRLHALAGGADYAAHWAGTGANRARPLPAAQLVGVLEQEIRRHFPGLDACQNGD</sequence>
<dbReference type="InterPro" id="IPR004136">
    <property type="entry name" value="NMO"/>
</dbReference>
<organism evidence="10 11">
    <name type="scientific">Paracoccus thiocyanatus</name>
    <dbReference type="NCBI Taxonomy" id="34006"/>
    <lineage>
        <taxon>Bacteria</taxon>
        <taxon>Pseudomonadati</taxon>
        <taxon>Pseudomonadota</taxon>
        <taxon>Alphaproteobacteria</taxon>
        <taxon>Rhodobacterales</taxon>
        <taxon>Paracoccaceae</taxon>
        <taxon>Paracoccus</taxon>
    </lineage>
</organism>
<dbReference type="RefSeq" id="WP_149765700.1">
    <property type="nucleotide sequence ID" value="NZ_FTMK01000011.1"/>
</dbReference>
<proteinExistence type="inferred from homology"/>
<evidence type="ECO:0000313" key="11">
    <source>
        <dbReference type="Proteomes" id="UP000323956"/>
    </source>
</evidence>
<dbReference type="GO" id="GO:0016627">
    <property type="term" value="F:oxidoreductase activity, acting on the CH-CH group of donors"/>
    <property type="evidence" value="ECO:0007669"/>
    <property type="project" value="InterPro"/>
</dbReference>
<dbReference type="OrthoDB" id="9778912at2"/>
<evidence type="ECO:0000256" key="9">
    <source>
        <dbReference type="ARBA" id="ARBA00049401"/>
    </source>
</evidence>
<dbReference type="EMBL" id="FTMK01000011">
    <property type="protein sequence ID" value="SIQ64736.1"/>
    <property type="molecule type" value="Genomic_DNA"/>
</dbReference>
<keyword evidence="3" id="KW-0216">Detoxification</keyword>
<keyword evidence="4" id="KW-0285">Flavoprotein</keyword>
<dbReference type="SUPFAM" id="SSF51412">
    <property type="entry name" value="Inosine monophosphate dehydrogenase (IMPDH)"/>
    <property type="match status" value="1"/>
</dbReference>
<dbReference type="GO" id="GO:0018580">
    <property type="term" value="F:nitronate monooxygenase activity"/>
    <property type="evidence" value="ECO:0007669"/>
    <property type="project" value="InterPro"/>
</dbReference>
<evidence type="ECO:0000256" key="8">
    <source>
        <dbReference type="ARBA" id="ARBA00031155"/>
    </source>
</evidence>
<keyword evidence="7 10" id="KW-0503">Monooxygenase</keyword>
<dbReference type="GO" id="GO:0009636">
    <property type="term" value="P:response to toxic substance"/>
    <property type="evidence" value="ECO:0007669"/>
    <property type="project" value="UniProtKB-KW"/>
</dbReference>
<dbReference type="Pfam" id="PF03060">
    <property type="entry name" value="NMO"/>
    <property type="match status" value="1"/>
</dbReference>
<evidence type="ECO:0000256" key="7">
    <source>
        <dbReference type="ARBA" id="ARBA00023033"/>
    </source>
</evidence>
<evidence type="ECO:0000256" key="3">
    <source>
        <dbReference type="ARBA" id="ARBA00022575"/>
    </source>
</evidence>
<evidence type="ECO:0000256" key="1">
    <source>
        <dbReference type="ARBA" id="ARBA00001917"/>
    </source>
</evidence>